<sequence>MMFNPESVVTRAIVSSVIFTLVLTLSVSGRVMAVANPVESPQSTDMVSSILSPSDLFVSQAAGDSVSWSKTKDLLALTATSTTPVLPLFLNAAVTAEDGQMVTILQLLLIAPSNMAGNRLNNLLGINSLLIFIELIYSPPM</sequence>
<accession>A0ABT0LHG8</accession>
<reference evidence="1 2" key="1">
    <citation type="submission" date="2022-01" db="EMBL/GenBank/DDBJ databases">
        <title>Whole genome-based taxonomy of the Shewanellaceae.</title>
        <authorList>
            <person name="Martin-Rodriguez A.J."/>
        </authorList>
    </citation>
    <scope>NUCLEOTIDE SEQUENCE [LARGE SCALE GENOMIC DNA]</scope>
    <source>
        <strain evidence="1 2">DSM 17177</strain>
    </source>
</reference>
<keyword evidence="2" id="KW-1185">Reference proteome</keyword>
<dbReference type="EMBL" id="JAKIKS010000131">
    <property type="protein sequence ID" value="MCL1127157.1"/>
    <property type="molecule type" value="Genomic_DNA"/>
</dbReference>
<evidence type="ECO:0000313" key="2">
    <source>
        <dbReference type="Proteomes" id="UP001203423"/>
    </source>
</evidence>
<dbReference type="RefSeq" id="WP_248942553.1">
    <property type="nucleotide sequence ID" value="NZ_JAKIKS010000131.1"/>
</dbReference>
<protein>
    <submittedName>
        <fullName evidence="1">Uncharacterized protein</fullName>
    </submittedName>
</protein>
<comment type="caution">
    <text evidence="1">The sequence shown here is derived from an EMBL/GenBank/DDBJ whole genome shotgun (WGS) entry which is preliminary data.</text>
</comment>
<evidence type="ECO:0000313" key="1">
    <source>
        <dbReference type="EMBL" id="MCL1127157.1"/>
    </source>
</evidence>
<dbReference type="Proteomes" id="UP001203423">
    <property type="component" value="Unassembled WGS sequence"/>
</dbReference>
<proteinExistence type="predicted"/>
<organism evidence="1 2">
    <name type="scientific">Shewanella surugensis</name>
    <dbReference type="NCBI Taxonomy" id="212020"/>
    <lineage>
        <taxon>Bacteria</taxon>
        <taxon>Pseudomonadati</taxon>
        <taxon>Pseudomonadota</taxon>
        <taxon>Gammaproteobacteria</taxon>
        <taxon>Alteromonadales</taxon>
        <taxon>Shewanellaceae</taxon>
        <taxon>Shewanella</taxon>
    </lineage>
</organism>
<gene>
    <name evidence="1" type="ORF">L2764_22400</name>
</gene>
<name>A0ABT0LHG8_9GAMM</name>